<accession>A0ABR0XS47</accession>
<reference evidence="9 10" key="1">
    <citation type="journal article" date="2021" name="Comput. Struct. Biotechnol. J.">
        <title>De novo genome assembly of the potent medicinal plant Rehmannia glutinosa using nanopore technology.</title>
        <authorList>
            <person name="Ma L."/>
            <person name="Dong C."/>
            <person name="Song C."/>
            <person name="Wang X."/>
            <person name="Zheng X."/>
            <person name="Niu Y."/>
            <person name="Chen S."/>
            <person name="Feng W."/>
        </authorList>
    </citation>
    <scope>NUCLEOTIDE SEQUENCE [LARGE SCALE GENOMIC DNA]</scope>
    <source>
        <strain evidence="9">DH-2019</strain>
    </source>
</reference>
<feature type="compositionally biased region" description="Basic and acidic residues" evidence="8">
    <location>
        <begin position="1"/>
        <end position="13"/>
    </location>
</feature>
<comment type="caution">
    <text evidence="9">The sequence shown here is derived from an EMBL/GenBank/DDBJ whole genome shotgun (WGS) entry which is preliminary data.</text>
</comment>
<evidence type="ECO:0000256" key="8">
    <source>
        <dbReference type="SAM" id="MobiDB-lite"/>
    </source>
</evidence>
<protein>
    <recommendedName>
        <fullName evidence="11">Protein BIG GRAIN 1-like B</fullName>
    </recommendedName>
</protein>
<dbReference type="Proteomes" id="UP001318860">
    <property type="component" value="Unassembled WGS sequence"/>
</dbReference>
<feature type="compositionally biased region" description="Low complexity" evidence="8">
    <location>
        <begin position="117"/>
        <end position="128"/>
    </location>
</feature>
<dbReference type="PANTHER" id="PTHR33541">
    <property type="entry name" value="PROTEIN BIG GRAIN 1-LIKE A-RELATED"/>
    <property type="match status" value="1"/>
</dbReference>
<comment type="function">
    <text evidence="1">Involved in auxin transport. Regulator of the auxin signaling pathway.</text>
</comment>
<sequence>MYTREKPCRDEKYKSRKTHNDIPSFSSTLLDEIYRSIDGNAEKSEDFKHHKEKPVKKQSNFRGSNKSREDEEIASFRRACLVEKWMDKEKNEKIASKRGPNLELENNDLLFFSSTSSSSDSSGALSSSDTEFFGSQTKPKVSCFSTRPKPVRTGLKNNNNNPREEYCLFDDYQKNHQKTNKVEQDDLIKYKSRALKIYANLKKVKQPISPGGRLTSFINSIFSNANGKKSKNVEKNNGFQDFNSTKVHSTCSSASSFSRSCLSKNSPKSREKMRNGTQRTVRFHPVSVIVDEDSRACGHKSILDEDYEKYGKLTMNGLEKNRKVEEVARNGLKGYNGKRSDNFSIFRKIEDDEDEDEDDDRMSDSSSDLFELDHLAFFGNNRYREELPVYETTRLDTTRRLIRARFRGEAVGRGSDVRKFCGSRDTFLRTDKGTCAQLVLL</sequence>
<evidence type="ECO:0000256" key="3">
    <source>
        <dbReference type="ARBA" id="ARBA00010067"/>
    </source>
</evidence>
<evidence type="ECO:0000313" key="9">
    <source>
        <dbReference type="EMBL" id="KAK6162022.1"/>
    </source>
</evidence>
<dbReference type="EMBL" id="JABTTQ020000002">
    <property type="protein sequence ID" value="KAK6162022.1"/>
    <property type="molecule type" value="Genomic_DNA"/>
</dbReference>
<keyword evidence="6" id="KW-0472">Membrane</keyword>
<keyword evidence="7" id="KW-0927">Auxin signaling pathway</keyword>
<feature type="region of interest" description="Disordered" evidence="8">
    <location>
        <begin position="42"/>
        <end position="72"/>
    </location>
</feature>
<feature type="region of interest" description="Disordered" evidence="8">
    <location>
        <begin position="1"/>
        <end position="23"/>
    </location>
</feature>
<name>A0ABR0XS47_REHGL</name>
<evidence type="ECO:0000256" key="7">
    <source>
        <dbReference type="ARBA" id="ARBA00023294"/>
    </source>
</evidence>
<feature type="region of interest" description="Disordered" evidence="8">
    <location>
        <begin position="117"/>
        <end position="136"/>
    </location>
</feature>
<comment type="similarity">
    <text evidence="3">Belongs to the BIG GRAIN 1 (BG1) plant protein family.</text>
</comment>
<evidence type="ECO:0000256" key="2">
    <source>
        <dbReference type="ARBA" id="ARBA00004236"/>
    </source>
</evidence>
<comment type="subcellular location">
    <subcellularLocation>
        <location evidence="2">Cell membrane</location>
    </subcellularLocation>
</comment>
<evidence type="ECO:0000256" key="5">
    <source>
        <dbReference type="ARBA" id="ARBA00022475"/>
    </source>
</evidence>
<gene>
    <name evidence="9" type="ORF">DH2020_001863</name>
</gene>
<dbReference type="InterPro" id="IPR039621">
    <property type="entry name" value="BG1-like"/>
</dbReference>
<organism evidence="9 10">
    <name type="scientific">Rehmannia glutinosa</name>
    <name type="common">Chinese foxglove</name>
    <dbReference type="NCBI Taxonomy" id="99300"/>
    <lineage>
        <taxon>Eukaryota</taxon>
        <taxon>Viridiplantae</taxon>
        <taxon>Streptophyta</taxon>
        <taxon>Embryophyta</taxon>
        <taxon>Tracheophyta</taxon>
        <taxon>Spermatophyta</taxon>
        <taxon>Magnoliopsida</taxon>
        <taxon>eudicotyledons</taxon>
        <taxon>Gunneridae</taxon>
        <taxon>Pentapetalae</taxon>
        <taxon>asterids</taxon>
        <taxon>lamiids</taxon>
        <taxon>Lamiales</taxon>
        <taxon>Orobanchaceae</taxon>
        <taxon>Rehmannieae</taxon>
        <taxon>Rehmannia</taxon>
    </lineage>
</organism>
<keyword evidence="5" id="KW-1003">Cell membrane</keyword>
<keyword evidence="4" id="KW-0813">Transport</keyword>
<proteinExistence type="inferred from homology"/>
<keyword evidence="10" id="KW-1185">Reference proteome</keyword>
<evidence type="ECO:0000256" key="1">
    <source>
        <dbReference type="ARBA" id="ARBA00002281"/>
    </source>
</evidence>
<dbReference type="PANTHER" id="PTHR33541:SF12">
    <property type="entry name" value="PROTEIN BIG GRAIN 1-LIKE A"/>
    <property type="match status" value="1"/>
</dbReference>
<evidence type="ECO:0000256" key="4">
    <source>
        <dbReference type="ARBA" id="ARBA00022448"/>
    </source>
</evidence>
<evidence type="ECO:0000256" key="6">
    <source>
        <dbReference type="ARBA" id="ARBA00023136"/>
    </source>
</evidence>
<evidence type="ECO:0008006" key="11">
    <source>
        <dbReference type="Google" id="ProtNLM"/>
    </source>
</evidence>
<evidence type="ECO:0000313" key="10">
    <source>
        <dbReference type="Proteomes" id="UP001318860"/>
    </source>
</evidence>